<sequence length="219" mass="21999">MTANQPHRGRTGLELHRAASVAGAGLVLLAGVLGGSAPAFGVPRDPAPTPPQLSISLSDDVDAAASGDELVYTVVVENLGTADAFDLTLTQTVPEGLTFSTADNGGTLSASTVSWTIEVKAAETATLRTTMTVGETPVELLRLATVACALVSPTDPPIVCASDSDILPAGVAAEEAAAAPQQTGGDLAPWLIGASIGVVVVVAAALAFILRRRRAAPPT</sequence>
<dbReference type="Pfam" id="PF01345">
    <property type="entry name" value="DUF11"/>
    <property type="match status" value="1"/>
</dbReference>
<dbReference type="Proteomes" id="UP001165584">
    <property type="component" value="Unassembled WGS sequence"/>
</dbReference>
<name>A0ABT2GXR3_9MICO</name>
<organism evidence="3 4">
    <name type="scientific">Herbiconiux aconitum</name>
    <dbReference type="NCBI Taxonomy" id="2970913"/>
    <lineage>
        <taxon>Bacteria</taxon>
        <taxon>Bacillati</taxon>
        <taxon>Actinomycetota</taxon>
        <taxon>Actinomycetes</taxon>
        <taxon>Micrococcales</taxon>
        <taxon>Microbacteriaceae</taxon>
        <taxon>Herbiconiux</taxon>
    </lineage>
</organism>
<dbReference type="InterPro" id="IPR001434">
    <property type="entry name" value="OmcB-like_DUF11"/>
</dbReference>
<evidence type="ECO:0000256" key="1">
    <source>
        <dbReference type="SAM" id="Phobius"/>
    </source>
</evidence>
<feature type="transmembrane region" description="Helical" evidence="1">
    <location>
        <begin position="187"/>
        <end position="210"/>
    </location>
</feature>
<comment type="caution">
    <text evidence="3">The sequence shown here is derived from an EMBL/GenBank/DDBJ whole genome shotgun (WGS) entry which is preliminary data.</text>
</comment>
<reference evidence="3" key="1">
    <citation type="submission" date="2022-08" db="EMBL/GenBank/DDBJ databases">
        <authorList>
            <person name="Deng Y."/>
            <person name="Han X.-F."/>
            <person name="Zhang Y.-Q."/>
        </authorList>
    </citation>
    <scope>NUCLEOTIDE SEQUENCE</scope>
    <source>
        <strain evidence="3">CPCC 205763</strain>
    </source>
</reference>
<evidence type="ECO:0000313" key="4">
    <source>
        <dbReference type="Proteomes" id="UP001165584"/>
    </source>
</evidence>
<evidence type="ECO:0000259" key="2">
    <source>
        <dbReference type="Pfam" id="PF01345"/>
    </source>
</evidence>
<dbReference type="RefSeq" id="WP_259509218.1">
    <property type="nucleotide sequence ID" value="NZ_JANLCM010000002.1"/>
</dbReference>
<dbReference type="NCBIfam" id="TIGR01451">
    <property type="entry name" value="B_ant_repeat"/>
    <property type="match status" value="1"/>
</dbReference>
<accession>A0ABT2GXR3</accession>
<dbReference type="EMBL" id="JANLCM010000002">
    <property type="protein sequence ID" value="MCS5719731.1"/>
    <property type="molecule type" value="Genomic_DNA"/>
</dbReference>
<dbReference type="InterPro" id="IPR013783">
    <property type="entry name" value="Ig-like_fold"/>
</dbReference>
<proteinExistence type="predicted"/>
<keyword evidence="1" id="KW-0812">Transmembrane</keyword>
<protein>
    <submittedName>
        <fullName evidence="3">DUF11 domain-containing protein</fullName>
    </submittedName>
</protein>
<dbReference type="InterPro" id="IPR047589">
    <property type="entry name" value="DUF11_rpt"/>
</dbReference>
<gene>
    <name evidence="3" type="ORF">N1027_16480</name>
</gene>
<keyword evidence="4" id="KW-1185">Reference proteome</keyword>
<evidence type="ECO:0000313" key="3">
    <source>
        <dbReference type="EMBL" id="MCS5719731.1"/>
    </source>
</evidence>
<keyword evidence="1" id="KW-1133">Transmembrane helix</keyword>
<feature type="domain" description="DUF11" evidence="2">
    <location>
        <begin position="54"/>
        <end position="146"/>
    </location>
</feature>
<keyword evidence="1" id="KW-0472">Membrane</keyword>
<dbReference type="Gene3D" id="2.60.40.10">
    <property type="entry name" value="Immunoglobulins"/>
    <property type="match status" value="1"/>
</dbReference>